<feature type="active site" description="Nucleophile" evidence="6">
    <location>
        <position position="187"/>
    </location>
</feature>
<proteinExistence type="predicted"/>
<organism evidence="10 11">
    <name type="scientific">Dietzia aerolata</name>
    <dbReference type="NCBI Taxonomy" id="595984"/>
    <lineage>
        <taxon>Bacteria</taxon>
        <taxon>Bacillati</taxon>
        <taxon>Actinomycetota</taxon>
        <taxon>Actinomycetes</taxon>
        <taxon>Mycobacteriales</taxon>
        <taxon>Dietziaceae</taxon>
        <taxon>Dietzia</taxon>
    </lineage>
</organism>
<sequence length="211" mass="22211">MTRRFPRPALAVAAAFALVVGTAPAASAQLPFPFPPEVEQAIGQAQTGSAQADYDARSAIGGAMESAGIEPPPGLVPPPPVPAAAPAPPAPEDRTPQSPCPRTADACVDLAGERTWLQADGRLSYGPVRMSHGKAGWETPTGTFQVTHKVRHEVSRLFNNAPMPYSVYFVGGIAFHEGDPAYDSHGCIRMDQPAAATYFDTLEVGDTVMVF</sequence>
<dbReference type="SUPFAM" id="SSF141523">
    <property type="entry name" value="L,D-transpeptidase catalytic domain-like"/>
    <property type="match status" value="1"/>
</dbReference>
<dbReference type="PANTHER" id="PTHR30582:SF33">
    <property type="entry name" value="EXPORTED PROTEIN"/>
    <property type="match status" value="1"/>
</dbReference>
<feature type="region of interest" description="Disordered" evidence="7">
    <location>
        <begin position="64"/>
        <end position="102"/>
    </location>
</feature>
<dbReference type="PANTHER" id="PTHR30582">
    <property type="entry name" value="L,D-TRANSPEPTIDASE"/>
    <property type="match status" value="1"/>
</dbReference>
<evidence type="ECO:0000313" key="11">
    <source>
        <dbReference type="Proteomes" id="UP001589700"/>
    </source>
</evidence>
<evidence type="ECO:0000256" key="4">
    <source>
        <dbReference type="ARBA" id="ARBA00022984"/>
    </source>
</evidence>
<keyword evidence="3 6" id="KW-0133">Cell shape</keyword>
<dbReference type="Gene3D" id="2.40.440.10">
    <property type="entry name" value="L,D-transpeptidase catalytic domain-like"/>
    <property type="match status" value="1"/>
</dbReference>
<keyword evidence="4 6" id="KW-0573">Peptidoglycan synthesis</keyword>
<feature type="signal peptide" evidence="8">
    <location>
        <begin position="1"/>
        <end position="25"/>
    </location>
</feature>
<evidence type="ECO:0000256" key="5">
    <source>
        <dbReference type="ARBA" id="ARBA00023316"/>
    </source>
</evidence>
<reference evidence="10 11" key="1">
    <citation type="submission" date="2024-09" db="EMBL/GenBank/DDBJ databases">
        <authorList>
            <person name="Sun Q."/>
            <person name="Mori K."/>
        </authorList>
    </citation>
    <scope>NUCLEOTIDE SEQUENCE [LARGE SCALE GENOMIC DNA]</scope>
    <source>
        <strain evidence="10 11">CCM 7659</strain>
    </source>
</reference>
<dbReference type="InterPro" id="IPR005490">
    <property type="entry name" value="LD_TPept_cat_dom"/>
</dbReference>
<gene>
    <name evidence="10" type="ORF">ACFFVD_13640</name>
</gene>
<dbReference type="EMBL" id="JBHMDY010000008">
    <property type="protein sequence ID" value="MFB9260843.1"/>
    <property type="molecule type" value="Genomic_DNA"/>
</dbReference>
<dbReference type="Proteomes" id="UP001589700">
    <property type="component" value="Unassembled WGS sequence"/>
</dbReference>
<evidence type="ECO:0000256" key="3">
    <source>
        <dbReference type="ARBA" id="ARBA00022960"/>
    </source>
</evidence>
<evidence type="ECO:0000256" key="6">
    <source>
        <dbReference type="PROSITE-ProRule" id="PRU01373"/>
    </source>
</evidence>
<evidence type="ECO:0000256" key="8">
    <source>
        <dbReference type="SAM" id="SignalP"/>
    </source>
</evidence>
<feature type="chain" id="PRO_5045769003" evidence="8">
    <location>
        <begin position="26"/>
        <end position="211"/>
    </location>
</feature>
<dbReference type="EC" id="2.-.-.-" evidence="10"/>
<feature type="active site" description="Proton donor/acceptor" evidence="6">
    <location>
        <position position="176"/>
    </location>
</feature>
<dbReference type="CDD" id="cd16913">
    <property type="entry name" value="YkuD_like"/>
    <property type="match status" value="1"/>
</dbReference>
<dbReference type="InterPro" id="IPR038063">
    <property type="entry name" value="Transpep_catalytic_dom"/>
</dbReference>
<dbReference type="InterPro" id="IPR050979">
    <property type="entry name" value="LD-transpeptidase"/>
</dbReference>
<feature type="domain" description="L,D-TPase catalytic" evidence="9">
    <location>
        <begin position="104"/>
        <end position="211"/>
    </location>
</feature>
<dbReference type="Pfam" id="PF03734">
    <property type="entry name" value="YkuD"/>
    <property type="match status" value="1"/>
</dbReference>
<comment type="pathway">
    <text evidence="1 6">Cell wall biogenesis; peptidoglycan biosynthesis.</text>
</comment>
<dbReference type="PROSITE" id="PS52029">
    <property type="entry name" value="LD_TPASE"/>
    <property type="match status" value="1"/>
</dbReference>
<comment type="caution">
    <text evidence="10">The sequence shown here is derived from an EMBL/GenBank/DDBJ whole genome shotgun (WGS) entry which is preliminary data.</text>
</comment>
<evidence type="ECO:0000259" key="9">
    <source>
        <dbReference type="PROSITE" id="PS52029"/>
    </source>
</evidence>
<dbReference type="RefSeq" id="WP_380023954.1">
    <property type="nucleotide sequence ID" value="NZ_JBHMDY010000008.1"/>
</dbReference>
<feature type="compositionally biased region" description="Pro residues" evidence="7">
    <location>
        <begin position="70"/>
        <end position="90"/>
    </location>
</feature>
<evidence type="ECO:0000256" key="2">
    <source>
        <dbReference type="ARBA" id="ARBA00022679"/>
    </source>
</evidence>
<evidence type="ECO:0000256" key="1">
    <source>
        <dbReference type="ARBA" id="ARBA00004752"/>
    </source>
</evidence>
<keyword evidence="5 6" id="KW-0961">Cell wall biogenesis/degradation</keyword>
<dbReference type="GO" id="GO:0016740">
    <property type="term" value="F:transferase activity"/>
    <property type="evidence" value="ECO:0007669"/>
    <property type="project" value="UniProtKB-KW"/>
</dbReference>
<evidence type="ECO:0000313" key="10">
    <source>
        <dbReference type="EMBL" id="MFB9260843.1"/>
    </source>
</evidence>
<evidence type="ECO:0000256" key="7">
    <source>
        <dbReference type="SAM" id="MobiDB-lite"/>
    </source>
</evidence>
<protein>
    <submittedName>
        <fullName evidence="10">L,D-transpeptidase</fullName>
        <ecNumber evidence="10">2.-.-.-</ecNumber>
    </submittedName>
</protein>
<keyword evidence="2 10" id="KW-0808">Transferase</keyword>
<keyword evidence="8" id="KW-0732">Signal</keyword>
<keyword evidence="11" id="KW-1185">Reference proteome</keyword>
<accession>A0ABV5JSX7</accession>
<name>A0ABV5JSX7_9ACTN</name>